<evidence type="ECO:0000256" key="5">
    <source>
        <dbReference type="ARBA" id="ARBA00022692"/>
    </source>
</evidence>
<evidence type="ECO:0000259" key="10">
    <source>
        <dbReference type="PROSITE" id="PS51105"/>
    </source>
</evidence>
<evidence type="ECO:0000256" key="4">
    <source>
        <dbReference type="ARBA" id="ARBA00022597"/>
    </source>
</evidence>
<sequence length="442" mass="48354">MKLQEFIEASLVPIASKVASNKYLIAIRDGFVFSMPFLIVGSFVLLLVNLPFTDPSNFLYQQWYVDLMAKYKGNLVQPFYVSMGIMAIFVVFGIGYSLSNFYKISGITGGFLSLFTFLILGGQSDWIPYGGETAKWAISPGGWFPVIDARYLGAQGVFTGIIAAIFSVELYRFLINRKITIKLPESVPPAVAKSFEALIPVILLTLIAQTANLFVQGITGNLLPEIIISMFRPLLYVSDTLIGTLVIVLIVHVFWFCGLHGSSVIIALLNPIILANLEVNVKALSDNNPLPHILAGGFLDSLVYIGGCGATLGLAAAMMLSKAQHLRTIGRLSFVPGLFNINEPMVFGSPIVLNPILGIPFILVPLVNVVIAYSLTNFGFIERVRALVPWTTPSVLAAFISTGLDLKALILSLLLLILSTLIYLPFLRAYEKVLLRQENNTQ</sequence>
<dbReference type="InterPro" id="IPR003352">
    <property type="entry name" value="PTS_EIIC"/>
</dbReference>
<proteinExistence type="predicted"/>
<reference evidence="11 12" key="1">
    <citation type="journal article" date="2018" name="Infect. Genet. Evol.">
        <title>Genome-wide analysis of Borrelia turcica and 'Candidatus Borrelia tachyglossi' shows relapsing fever-like genomes with unique genomic links to Lyme disease Borrelia.</title>
        <authorList>
            <person name="Gofton A.W."/>
            <person name="Margos G."/>
            <person name="Fingerle V."/>
            <person name="Hepner S."/>
            <person name="Loh S.M."/>
            <person name="Ryan U."/>
            <person name="Irwin P."/>
            <person name="Oskam C.L."/>
        </authorList>
    </citation>
    <scope>NUCLEOTIDE SEQUENCE [LARGE SCALE GENOMIC DNA]</scope>
    <source>
        <strain evidence="11 12">IST7</strain>
    </source>
</reference>
<keyword evidence="6 9" id="KW-1133">Transmembrane helix</keyword>
<feature type="transmembrane region" description="Helical" evidence="9">
    <location>
        <begin position="301"/>
        <end position="320"/>
    </location>
</feature>
<dbReference type="PANTHER" id="PTHR33989">
    <property type="match status" value="1"/>
</dbReference>
<feature type="transmembrane region" description="Helical" evidence="9">
    <location>
        <begin position="359"/>
        <end position="380"/>
    </location>
</feature>
<dbReference type="OrthoDB" id="1641940at2"/>
<dbReference type="EMBL" id="CP028884">
    <property type="protein sequence ID" value="AYE36695.1"/>
    <property type="molecule type" value="Genomic_DNA"/>
</dbReference>
<dbReference type="InterPro" id="IPR004796">
    <property type="entry name" value="PTS_IIC_cello"/>
</dbReference>
<dbReference type="Proteomes" id="UP000275571">
    <property type="component" value="Chromosome"/>
</dbReference>
<feature type="transmembrane region" description="Helical" evidence="9">
    <location>
        <begin position="235"/>
        <end position="257"/>
    </location>
</feature>
<keyword evidence="7 8" id="KW-0472">Membrane</keyword>
<evidence type="ECO:0000256" key="3">
    <source>
        <dbReference type="ARBA" id="ARBA00022475"/>
    </source>
</evidence>
<dbReference type="GO" id="GO:0005886">
    <property type="term" value="C:plasma membrane"/>
    <property type="evidence" value="ECO:0007669"/>
    <property type="project" value="UniProtKB-SubCell"/>
</dbReference>
<feature type="transmembrane region" description="Helical" evidence="9">
    <location>
        <begin position="264"/>
        <end position="281"/>
    </location>
</feature>
<dbReference type="GO" id="GO:0008982">
    <property type="term" value="F:protein-N(PI)-phosphohistidine-sugar phosphotransferase activity"/>
    <property type="evidence" value="ECO:0007669"/>
    <property type="project" value="UniProtKB-UniRule"/>
</dbReference>
<feature type="transmembrane region" description="Helical" evidence="9">
    <location>
        <begin position="79"/>
        <end position="98"/>
    </location>
</feature>
<evidence type="ECO:0000256" key="1">
    <source>
        <dbReference type="ARBA" id="ARBA00004651"/>
    </source>
</evidence>
<keyword evidence="4 8" id="KW-0762">Sugar transport</keyword>
<gene>
    <name evidence="11" type="primary">celB</name>
    <name evidence="11" type="ORF">DB313_04470</name>
</gene>
<comment type="subcellular location">
    <subcellularLocation>
        <location evidence="1">Cell membrane</location>
        <topology evidence="1">Multi-pass membrane protein</topology>
    </subcellularLocation>
</comment>
<keyword evidence="2 8" id="KW-0813">Transport</keyword>
<organism evidence="11 12">
    <name type="scientific">Borrelia turcica IST7</name>
    <dbReference type="NCBI Taxonomy" id="1104446"/>
    <lineage>
        <taxon>Bacteria</taxon>
        <taxon>Pseudomonadati</taxon>
        <taxon>Spirochaetota</taxon>
        <taxon>Spirochaetia</taxon>
        <taxon>Spirochaetales</taxon>
        <taxon>Borreliaceae</taxon>
        <taxon>Borrelia</taxon>
    </lineage>
</organism>
<dbReference type="InterPro" id="IPR004501">
    <property type="entry name" value="PTS_EIIC_3"/>
</dbReference>
<dbReference type="Pfam" id="PF02378">
    <property type="entry name" value="PTS_EIIC"/>
    <property type="match status" value="1"/>
</dbReference>
<dbReference type="NCBIfam" id="TIGR00359">
    <property type="entry name" value="cello_pts_IIC"/>
    <property type="match status" value="1"/>
</dbReference>
<name>A0A386PNK2_9SPIR</name>
<feature type="transmembrane region" description="Helical" evidence="9">
    <location>
        <begin position="110"/>
        <end position="129"/>
    </location>
</feature>
<dbReference type="RefSeq" id="WP_120104615.1">
    <property type="nucleotide sequence ID" value="NZ_CP028884.1"/>
</dbReference>
<feature type="transmembrane region" description="Helical" evidence="9">
    <location>
        <begin position="195"/>
        <end position="215"/>
    </location>
</feature>
<evidence type="ECO:0000313" key="11">
    <source>
        <dbReference type="EMBL" id="AYE36695.1"/>
    </source>
</evidence>
<keyword evidence="5 9" id="KW-0812">Transmembrane</keyword>
<evidence type="ECO:0000256" key="9">
    <source>
        <dbReference type="SAM" id="Phobius"/>
    </source>
</evidence>
<feature type="transmembrane region" description="Helical" evidence="9">
    <location>
        <begin position="410"/>
        <end position="427"/>
    </location>
</feature>
<dbReference type="NCBIfam" id="TIGR00410">
    <property type="entry name" value="lacE"/>
    <property type="match status" value="1"/>
</dbReference>
<feature type="transmembrane region" description="Helical" evidence="9">
    <location>
        <begin position="149"/>
        <end position="174"/>
    </location>
</feature>
<evidence type="ECO:0000256" key="8">
    <source>
        <dbReference type="PIRNR" id="PIRNR006351"/>
    </source>
</evidence>
<accession>A0A386PNK2</accession>
<dbReference type="PIRSF" id="PIRSF006351">
    <property type="entry name" value="PTS_EIIC-Cellobiose"/>
    <property type="match status" value="1"/>
</dbReference>
<protein>
    <recommendedName>
        <fullName evidence="8">Permease IIC component</fullName>
    </recommendedName>
</protein>
<evidence type="ECO:0000256" key="2">
    <source>
        <dbReference type="ARBA" id="ARBA00022448"/>
    </source>
</evidence>
<feature type="domain" description="PTS EIIC type-3" evidence="10">
    <location>
        <begin position="7"/>
        <end position="426"/>
    </location>
</feature>
<evidence type="ECO:0000256" key="6">
    <source>
        <dbReference type="ARBA" id="ARBA00022989"/>
    </source>
</evidence>
<keyword evidence="3 8" id="KW-1003">Cell membrane</keyword>
<dbReference type="PROSITE" id="PS51105">
    <property type="entry name" value="PTS_EIIC_TYPE_3"/>
    <property type="match status" value="1"/>
</dbReference>
<dbReference type="GO" id="GO:0009401">
    <property type="term" value="P:phosphoenolpyruvate-dependent sugar phosphotransferase system"/>
    <property type="evidence" value="ECO:0007669"/>
    <property type="project" value="InterPro"/>
</dbReference>
<dbReference type="KEGG" id="btur:DB313_04470"/>
<dbReference type="AlphaFoldDB" id="A0A386PNK2"/>
<evidence type="ECO:0000256" key="7">
    <source>
        <dbReference type="ARBA" id="ARBA00023136"/>
    </source>
</evidence>
<comment type="function">
    <text evidence="8">The phosphoenolpyruvate-dependent sugar phosphotransferase system (PTS), a major carbohydrate active -transport system, catalyzes the phosphorylation of incoming sugar substrates concomitant with their translocation across the cell membrane.</text>
</comment>
<dbReference type="InterPro" id="IPR051088">
    <property type="entry name" value="PTS_Sugar-EIIC/EIIB"/>
</dbReference>
<feature type="transmembrane region" description="Helical" evidence="9">
    <location>
        <begin position="31"/>
        <end position="52"/>
    </location>
</feature>
<evidence type="ECO:0000313" key="12">
    <source>
        <dbReference type="Proteomes" id="UP000275571"/>
    </source>
</evidence>
<keyword evidence="12" id="KW-1185">Reference proteome</keyword>
<dbReference type="PANTHER" id="PTHR33989:SF4">
    <property type="entry name" value="PTS SYSTEM N,N'-DIACETYLCHITOBIOSE-SPECIFIC EIIC COMPONENT"/>
    <property type="match status" value="1"/>
</dbReference>